<dbReference type="GO" id="GO:0003677">
    <property type="term" value="F:DNA binding"/>
    <property type="evidence" value="ECO:0007669"/>
    <property type="project" value="InterPro"/>
</dbReference>
<keyword evidence="3" id="KW-1185">Reference proteome</keyword>
<dbReference type="Proteomes" id="UP000199572">
    <property type="component" value="Unassembled WGS sequence"/>
</dbReference>
<gene>
    <name evidence="2" type="ORF">SAMN04488023_12051</name>
</gene>
<evidence type="ECO:0000259" key="1">
    <source>
        <dbReference type="PROSITE" id="PS50943"/>
    </source>
</evidence>
<dbReference type="CDD" id="cd00093">
    <property type="entry name" value="HTH_XRE"/>
    <property type="match status" value="1"/>
</dbReference>
<evidence type="ECO:0000313" key="2">
    <source>
        <dbReference type="EMBL" id="SER91143.1"/>
    </source>
</evidence>
<dbReference type="Pfam" id="PF01381">
    <property type="entry name" value="HTH_3"/>
    <property type="match status" value="1"/>
</dbReference>
<dbReference type="EMBL" id="FOGG01000020">
    <property type="protein sequence ID" value="SER91143.1"/>
    <property type="molecule type" value="Genomic_DNA"/>
</dbReference>
<feature type="domain" description="HTH cro/C1-type" evidence="1">
    <location>
        <begin position="19"/>
        <end position="73"/>
    </location>
</feature>
<sequence length="80" mass="9277">MKEISSEEKRLLINLANRIKSLRIEKGYSNYEHFANDSGISRTQYGRYEQGDNLKFLTLCKVLDGLGITLKEFFSEGFDH</sequence>
<dbReference type="OrthoDB" id="674942at2"/>
<proteinExistence type="predicted"/>
<dbReference type="AlphaFoldDB" id="A0A1H9T3E9"/>
<organism evidence="2 3">
    <name type="scientific">Pedobacter rhizosphaerae</name>
    <dbReference type="NCBI Taxonomy" id="390241"/>
    <lineage>
        <taxon>Bacteria</taxon>
        <taxon>Pseudomonadati</taxon>
        <taxon>Bacteroidota</taxon>
        <taxon>Sphingobacteriia</taxon>
        <taxon>Sphingobacteriales</taxon>
        <taxon>Sphingobacteriaceae</taxon>
        <taxon>Pedobacter</taxon>
    </lineage>
</organism>
<reference evidence="2 3" key="1">
    <citation type="submission" date="2016-10" db="EMBL/GenBank/DDBJ databases">
        <authorList>
            <person name="de Groot N.N."/>
        </authorList>
    </citation>
    <scope>NUCLEOTIDE SEQUENCE [LARGE SCALE GENOMIC DNA]</scope>
    <source>
        <strain evidence="2 3">DSM 18610</strain>
    </source>
</reference>
<accession>A0A1H9T3E9</accession>
<dbReference type="Gene3D" id="1.10.260.40">
    <property type="entry name" value="lambda repressor-like DNA-binding domains"/>
    <property type="match status" value="1"/>
</dbReference>
<dbReference type="PROSITE" id="PS50943">
    <property type="entry name" value="HTH_CROC1"/>
    <property type="match status" value="1"/>
</dbReference>
<dbReference type="SUPFAM" id="SSF47413">
    <property type="entry name" value="lambda repressor-like DNA-binding domains"/>
    <property type="match status" value="1"/>
</dbReference>
<dbReference type="STRING" id="390241.SAMN04488023_12051"/>
<dbReference type="RefSeq" id="WP_090886033.1">
    <property type="nucleotide sequence ID" value="NZ_FOGG01000020.1"/>
</dbReference>
<evidence type="ECO:0000313" key="3">
    <source>
        <dbReference type="Proteomes" id="UP000199572"/>
    </source>
</evidence>
<name>A0A1H9T3E9_9SPHI</name>
<dbReference type="InterPro" id="IPR010982">
    <property type="entry name" value="Lambda_DNA-bd_dom_sf"/>
</dbReference>
<dbReference type="SMART" id="SM00530">
    <property type="entry name" value="HTH_XRE"/>
    <property type="match status" value="1"/>
</dbReference>
<dbReference type="InterPro" id="IPR001387">
    <property type="entry name" value="Cro/C1-type_HTH"/>
</dbReference>
<protein>
    <submittedName>
        <fullName evidence="2">Helix-turn-helix</fullName>
    </submittedName>
</protein>